<feature type="transmembrane region" description="Helical" evidence="1">
    <location>
        <begin position="97"/>
        <end position="117"/>
    </location>
</feature>
<evidence type="ECO:0000313" key="3">
    <source>
        <dbReference type="Proteomes" id="UP001070352"/>
    </source>
</evidence>
<comment type="caution">
    <text evidence="2">The sequence shown here is derived from an EMBL/GenBank/DDBJ whole genome shotgun (WGS) entry which is preliminary data.</text>
</comment>
<proteinExistence type="predicted"/>
<evidence type="ECO:0000313" key="2">
    <source>
        <dbReference type="EMBL" id="MCY8123097.1"/>
    </source>
</evidence>
<dbReference type="EMBL" id="JALANJ010000055">
    <property type="protein sequence ID" value="MCY8123097.1"/>
    <property type="molecule type" value="Genomic_DNA"/>
</dbReference>
<organism evidence="2 3">
    <name type="scientific">Bacillus spizizenii</name>
    <name type="common">Bacillus subtilis subsp. spizizenii</name>
    <dbReference type="NCBI Taxonomy" id="96241"/>
    <lineage>
        <taxon>Bacteria</taxon>
        <taxon>Bacillati</taxon>
        <taxon>Bacillota</taxon>
        <taxon>Bacilli</taxon>
        <taxon>Bacillales</taxon>
        <taxon>Bacillaceae</taxon>
        <taxon>Bacillus</taxon>
    </lineage>
</organism>
<reference evidence="2" key="1">
    <citation type="submission" date="2022-02" db="EMBL/GenBank/DDBJ databases">
        <title>Crop Bioprotection Bacillus Genome Sequencing.</title>
        <authorList>
            <person name="Dunlap C."/>
        </authorList>
    </citation>
    <scope>NUCLEOTIDE SEQUENCE</scope>
    <source>
        <strain evidence="2">M18B4</strain>
    </source>
</reference>
<feature type="transmembrane region" description="Helical" evidence="1">
    <location>
        <begin position="243"/>
        <end position="262"/>
    </location>
</feature>
<accession>A0A9Q4DS57</accession>
<keyword evidence="1" id="KW-0812">Transmembrane</keyword>
<name>A0A9Q4DS57_BACSC</name>
<sequence>MEFIESVKEHLTSSNLRQLTKFIRKEFPFKGQSHTEQSKKYEALKQLSDNDLSSGIARMTLIESSFDHSKSAALFVVILTLFFGALKIIFVDDKQPLGSGVYLTFTMFSVLILLIAVGKDKKDMTTAAYFKTLLERVKVDKENKKETPSPSNHEMNDNQIVVNIRTRQFWIKDFYKQANNLDEILLNWSDYEIASYITYYFGYWTAKNKKAELQRIRGLTFDVLILGIARMKEIEESNDNSKIIPGFSAGLVLICTQASILYRNMNSPLLGAASAVFVAFIVYILLIKGIRNGSNLRSRAAKYRSLLEQVLSEKEKKK</sequence>
<feature type="transmembrane region" description="Helical" evidence="1">
    <location>
        <begin position="268"/>
        <end position="287"/>
    </location>
</feature>
<gene>
    <name evidence="2" type="ORF">MOC45_21385</name>
</gene>
<dbReference type="Proteomes" id="UP001070352">
    <property type="component" value="Unassembled WGS sequence"/>
</dbReference>
<dbReference type="AlphaFoldDB" id="A0A9Q4DS57"/>
<evidence type="ECO:0000256" key="1">
    <source>
        <dbReference type="SAM" id="Phobius"/>
    </source>
</evidence>
<keyword evidence="1" id="KW-0472">Membrane</keyword>
<protein>
    <submittedName>
        <fullName evidence="2">Uncharacterized protein</fullName>
    </submittedName>
</protein>
<keyword evidence="1" id="KW-1133">Transmembrane helix</keyword>
<feature type="transmembrane region" description="Helical" evidence="1">
    <location>
        <begin position="72"/>
        <end position="91"/>
    </location>
</feature>